<dbReference type="EMBL" id="CP070371">
    <property type="protein sequence ID" value="QRZ15612.1"/>
    <property type="molecule type" value="Genomic_DNA"/>
</dbReference>
<dbReference type="RefSeq" id="WP_205296555.1">
    <property type="nucleotide sequence ID" value="NZ_CP070371.1"/>
</dbReference>
<evidence type="ECO:0008006" key="3">
    <source>
        <dbReference type="Google" id="ProtNLM"/>
    </source>
</evidence>
<organism evidence="1 2">
    <name type="scientific">Paracoccus methylovorus</name>
    <dbReference type="NCBI Taxonomy" id="2812658"/>
    <lineage>
        <taxon>Bacteria</taxon>
        <taxon>Pseudomonadati</taxon>
        <taxon>Pseudomonadota</taxon>
        <taxon>Alphaproteobacteria</taxon>
        <taxon>Rhodobacterales</taxon>
        <taxon>Paracoccaceae</taxon>
        <taxon>Paracoccus</taxon>
    </lineage>
</organism>
<sequence>MDIEHFNRLTTQGLPAAVSIQIIEGKLDEKRELERLKEGKLAAEWCRSKANRLLRPCPVWDFDPGNFHLAGDGLKVSEFNHAEHTVLFTTTSEICENLLGREWIEADPWLQTYRSKTAVIAFRWCHGLPVTPPLIAVHDGKLVVAGGNHRLRYANFCRADRIPFLVARDQTSRVKAMLRSASSTE</sequence>
<name>A0ABX7JSJ6_9RHOB</name>
<keyword evidence="2" id="KW-1185">Reference proteome</keyword>
<gene>
    <name evidence="1" type="ORF">JWJ88_14895</name>
</gene>
<proteinExistence type="predicted"/>
<accession>A0ABX7JSJ6</accession>
<reference evidence="1 2" key="1">
    <citation type="submission" date="2021-02" db="EMBL/GenBank/DDBJ databases">
        <title>Paracoccus methylovroum sp.nov., a new methanol and methylamine utilizing methylotrophic denitrifer.</title>
        <authorList>
            <person name="Timsy T."/>
            <person name="Behrendt U."/>
            <person name="Ulrich A."/>
            <person name="Spanner T."/>
            <person name="Foesel B.U."/>
            <person name="Horn M.A."/>
            <person name="Kolb S."/>
        </authorList>
    </citation>
    <scope>NUCLEOTIDE SEQUENCE [LARGE SCALE GENOMIC DNA]</scope>
    <source>
        <strain evidence="1 2">H4-D09</strain>
    </source>
</reference>
<protein>
    <recommendedName>
        <fullName evidence="3">ParB/Sulfiredoxin domain-containing protein</fullName>
    </recommendedName>
</protein>
<dbReference type="Proteomes" id="UP000663629">
    <property type="component" value="Chromosome 2"/>
</dbReference>
<evidence type="ECO:0000313" key="2">
    <source>
        <dbReference type="Proteomes" id="UP000663629"/>
    </source>
</evidence>
<evidence type="ECO:0000313" key="1">
    <source>
        <dbReference type="EMBL" id="QRZ15612.1"/>
    </source>
</evidence>